<dbReference type="PANTHER" id="PTHR43761:SF1">
    <property type="entry name" value="D-ISOMER SPECIFIC 2-HYDROXYACID DEHYDROGENASE CATALYTIC DOMAIN-CONTAINING PROTEIN-RELATED"/>
    <property type="match status" value="1"/>
</dbReference>
<organism evidence="7 8">
    <name type="scientific">Tenacibaculum soleae</name>
    <dbReference type="NCBI Taxonomy" id="447689"/>
    <lineage>
        <taxon>Bacteria</taxon>
        <taxon>Pseudomonadati</taxon>
        <taxon>Bacteroidota</taxon>
        <taxon>Flavobacteriia</taxon>
        <taxon>Flavobacteriales</taxon>
        <taxon>Flavobacteriaceae</taxon>
        <taxon>Tenacibaculum</taxon>
    </lineage>
</organism>
<evidence type="ECO:0000313" key="7">
    <source>
        <dbReference type="EMBL" id="OCK41943.1"/>
    </source>
</evidence>
<dbReference type="GO" id="GO:0051287">
    <property type="term" value="F:NAD binding"/>
    <property type="evidence" value="ECO:0007669"/>
    <property type="project" value="InterPro"/>
</dbReference>
<evidence type="ECO:0000259" key="6">
    <source>
        <dbReference type="Pfam" id="PF02826"/>
    </source>
</evidence>
<gene>
    <name evidence="7" type="ORF">BA195_13245</name>
</gene>
<feature type="domain" description="D-isomer specific 2-hydroxyacid dehydrogenase NAD-binding" evidence="6">
    <location>
        <begin position="106"/>
        <end position="294"/>
    </location>
</feature>
<dbReference type="Proteomes" id="UP000093186">
    <property type="component" value="Unassembled WGS sequence"/>
</dbReference>
<accession>A0A1B9XWK9</accession>
<dbReference type="InterPro" id="IPR036291">
    <property type="entry name" value="NAD(P)-bd_dom_sf"/>
</dbReference>
<dbReference type="Pfam" id="PF02826">
    <property type="entry name" value="2-Hacid_dh_C"/>
    <property type="match status" value="1"/>
</dbReference>
<evidence type="ECO:0000256" key="2">
    <source>
        <dbReference type="ARBA" id="ARBA00023002"/>
    </source>
</evidence>
<protein>
    <submittedName>
        <fullName evidence="7">3-phosphoglycerate dehydrogenase</fullName>
    </submittedName>
</protein>
<evidence type="ECO:0000259" key="5">
    <source>
        <dbReference type="Pfam" id="PF00389"/>
    </source>
</evidence>
<feature type="domain" description="D-isomer specific 2-hydroxyacid dehydrogenase catalytic" evidence="5">
    <location>
        <begin position="7"/>
        <end position="317"/>
    </location>
</feature>
<evidence type="ECO:0000313" key="8">
    <source>
        <dbReference type="Proteomes" id="UP000093186"/>
    </source>
</evidence>
<dbReference type="GO" id="GO:0016616">
    <property type="term" value="F:oxidoreductase activity, acting on the CH-OH group of donors, NAD or NADP as acceptor"/>
    <property type="evidence" value="ECO:0007669"/>
    <property type="project" value="InterPro"/>
</dbReference>
<dbReference type="SUPFAM" id="SSF51735">
    <property type="entry name" value="NAD(P)-binding Rossmann-fold domains"/>
    <property type="match status" value="1"/>
</dbReference>
<keyword evidence="2 4" id="KW-0560">Oxidoreductase</keyword>
<dbReference type="STRING" id="447689.BA195_13245"/>
<dbReference type="InterPro" id="IPR006140">
    <property type="entry name" value="D-isomer_DH_NAD-bd"/>
</dbReference>
<keyword evidence="3" id="KW-0520">NAD</keyword>
<dbReference type="PANTHER" id="PTHR43761">
    <property type="entry name" value="D-ISOMER SPECIFIC 2-HYDROXYACID DEHYDROGENASE FAMILY PROTEIN (AFU_ORTHOLOGUE AFUA_1G13630)"/>
    <property type="match status" value="1"/>
</dbReference>
<proteinExistence type="inferred from homology"/>
<reference evidence="7 8" key="1">
    <citation type="submission" date="2016-06" db="EMBL/GenBank/DDBJ databases">
        <title>Draft Genome Sequence of Tenacibaculum soleae UCD-KL19.</title>
        <authorList>
            <person name="Eisen J.A."/>
            <person name="Coil D.A."/>
            <person name="Lujan K.M."/>
        </authorList>
    </citation>
    <scope>NUCLEOTIDE SEQUENCE [LARGE SCALE GENOMIC DNA]</scope>
    <source>
        <strain evidence="7 8">UCD-KL19</strain>
    </source>
</reference>
<dbReference type="AlphaFoldDB" id="A0A1B9XWK9"/>
<dbReference type="InterPro" id="IPR050418">
    <property type="entry name" value="D-iso_2-hydroxyacid_DH_PdxB"/>
</dbReference>
<sequence length="318" mass="34690">MKILANDGISESGKATLENAGFEVIITKVAQEQLENFINEDEINVIIIKNNTEIHAELIDNCPSLKLIANAGTNNDNIDVMYAQECGVQVVNIADASANAIAELVFAHLLGMARFLHQANREMPLEGDMSFNAMKKQFSNGTELRGKTLGIVGMDAAGQQVAKLALGVGMKVVAYDVDYDNSIIIPIDFFNGQNIDIEIDMLSSDELFKEAHFISLHLSAQENHLISTKEFEQMKDGVGFINVAQAGLVDEIALVKAIESGKVKYAGLDTFENQPKPEIQLLMNPNLSLSPNIAAYTVEAQHKIGTELADKIINSLQE</sequence>
<dbReference type="Gene3D" id="3.40.50.720">
    <property type="entry name" value="NAD(P)-binding Rossmann-like Domain"/>
    <property type="match status" value="2"/>
</dbReference>
<dbReference type="Pfam" id="PF00389">
    <property type="entry name" value="2-Hacid_dh"/>
    <property type="match status" value="1"/>
</dbReference>
<dbReference type="RefSeq" id="WP_068706366.1">
    <property type="nucleotide sequence ID" value="NZ_JAUOSW010000009.1"/>
</dbReference>
<dbReference type="EMBL" id="MAKX01000041">
    <property type="protein sequence ID" value="OCK41943.1"/>
    <property type="molecule type" value="Genomic_DNA"/>
</dbReference>
<evidence type="ECO:0000256" key="1">
    <source>
        <dbReference type="ARBA" id="ARBA00005854"/>
    </source>
</evidence>
<comment type="caution">
    <text evidence="7">The sequence shown here is derived from an EMBL/GenBank/DDBJ whole genome shotgun (WGS) entry which is preliminary data.</text>
</comment>
<evidence type="ECO:0000256" key="3">
    <source>
        <dbReference type="ARBA" id="ARBA00023027"/>
    </source>
</evidence>
<name>A0A1B9XWK9_9FLAO</name>
<comment type="similarity">
    <text evidence="1 4">Belongs to the D-isomer specific 2-hydroxyacid dehydrogenase family.</text>
</comment>
<dbReference type="OrthoDB" id="9805416at2"/>
<keyword evidence="8" id="KW-1185">Reference proteome</keyword>
<evidence type="ECO:0000256" key="4">
    <source>
        <dbReference type="RuleBase" id="RU003719"/>
    </source>
</evidence>
<dbReference type="InterPro" id="IPR006139">
    <property type="entry name" value="D-isomer_2_OHA_DH_cat_dom"/>
</dbReference>
<dbReference type="SUPFAM" id="SSF52283">
    <property type="entry name" value="Formate/glycerate dehydrogenase catalytic domain-like"/>
    <property type="match status" value="1"/>
</dbReference>